<dbReference type="PANTHER" id="PTHR10612">
    <property type="entry name" value="APOLIPOPROTEIN D"/>
    <property type="match status" value="1"/>
</dbReference>
<evidence type="ECO:0000313" key="3">
    <source>
        <dbReference type="Proteomes" id="UP001605036"/>
    </source>
</evidence>
<name>A0ABD1Z1P7_9MARC</name>
<proteinExistence type="predicted"/>
<reference evidence="2 3" key="1">
    <citation type="submission" date="2024-09" db="EMBL/GenBank/DDBJ databases">
        <title>Chromosome-scale assembly of Riccia fluitans.</title>
        <authorList>
            <person name="Paukszto L."/>
            <person name="Sawicki J."/>
            <person name="Karawczyk K."/>
            <person name="Piernik-Szablinska J."/>
            <person name="Szczecinska M."/>
            <person name="Mazdziarz M."/>
        </authorList>
    </citation>
    <scope>NUCLEOTIDE SEQUENCE [LARGE SCALE GENOMIC DNA]</scope>
    <source>
        <strain evidence="2">Rf_01</strain>
        <tissue evidence="2">Aerial parts of the thallus</tissue>
    </source>
</reference>
<dbReference type="GO" id="GO:0006950">
    <property type="term" value="P:response to stress"/>
    <property type="evidence" value="ECO:0007669"/>
    <property type="project" value="UniProtKB-ARBA"/>
</dbReference>
<dbReference type="InterPro" id="IPR000566">
    <property type="entry name" value="Lipocln_cytosolic_FA-bd_dom"/>
</dbReference>
<protein>
    <recommendedName>
        <fullName evidence="1">Lipocalin/cytosolic fatty-acid binding domain-containing protein</fullName>
    </recommendedName>
</protein>
<feature type="domain" description="Lipocalin/cytosolic fatty-acid binding" evidence="1">
    <location>
        <begin position="177"/>
        <end position="288"/>
    </location>
</feature>
<dbReference type="EMBL" id="JBHFFA010000002">
    <property type="protein sequence ID" value="KAL2641420.1"/>
    <property type="molecule type" value="Genomic_DNA"/>
</dbReference>
<gene>
    <name evidence="2" type="ORF">R1flu_009007</name>
</gene>
<evidence type="ECO:0000259" key="1">
    <source>
        <dbReference type="Pfam" id="PF08212"/>
    </source>
</evidence>
<organism evidence="2 3">
    <name type="scientific">Riccia fluitans</name>
    <dbReference type="NCBI Taxonomy" id="41844"/>
    <lineage>
        <taxon>Eukaryota</taxon>
        <taxon>Viridiplantae</taxon>
        <taxon>Streptophyta</taxon>
        <taxon>Embryophyta</taxon>
        <taxon>Marchantiophyta</taxon>
        <taxon>Marchantiopsida</taxon>
        <taxon>Marchantiidae</taxon>
        <taxon>Marchantiales</taxon>
        <taxon>Ricciaceae</taxon>
        <taxon>Riccia</taxon>
    </lineage>
</organism>
<evidence type="ECO:0000313" key="2">
    <source>
        <dbReference type="EMBL" id="KAL2641420.1"/>
    </source>
</evidence>
<dbReference type="Pfam" id="PF08212">
    <property type="entry name" value="Lipocalin_2"/>
    <property type="match status" value="1"/>
</dbReference>
<dbReference type="PANTHER" id="PTHR10612:SF56">
    <property type="entry name" value="LIPOCALIN_CYTOSOLIC FATTY-ACID BINDING DOMAIN-CONTAINING PROTEIN"/>
    <property type="match status" value="1"/>
</dbReference>
<comment type="caution">
    <text evidence="2">The sequence shown here is derived from an EMBL/GenBank/DDBJ whole genome shotgun (WGS) entry which is preliminary data.</text>
</comment>
<sequence>MEGTVGTKCISQIGQRADEYSIHWMSMSFTRPLGKKEGEIKVENRDFLSARVGTIASVAGISGSSFSVCQSARVVCSQVNNGDSLLREGISKVWKLKGKIEDSYSSEASSISTAASKIESAANEISPKLDNLAKYVSQIQVANSVVSQTDGKADKSAVVEFVNSNISLATEQVKSVDSSYKVMSEAQLDLIKVAESLFKRGFDGVAVQNPKEGGKLKVSIGLSPDSNYWILAVNGESSSYNAALVYSCSEVLTGGIDETVWILSRTPELDDETMMSFINKASSLGIDLDCDAPFVKAVRTSNCPA</sequence>
<accession>A0ABD1Z1P7</accession>
<dbReference type="Gene3D" id="2.40.128.20">
    <property type="match status" value="1"/>
</dbReference>
<dbReference type="AlphaFoldDB" id="A0ABD1Z1P7"/>
<dbReference type="InterPro" id="IPR012674">
    <property type="entry name" value="Calycin"/>
</dbReference>
<dbReference type="Proteomes" id="UP001605036">
    <property type="component" value="Unassembled WGS sequence"/>
</dbReference>
<dbReference type="SUPFAM" id="SSF50814">
    <property type="entry name" value="Lipocalins"/>
    <property type="match status" value="1"/>
</dbReference>
<keyword evidence="3" id="KW-1185">Reference proteome</keyword>